<evidence type="ECO:0000313" key="3">
    <source>
        <dbReference type="Proteomes" id="UP000015453"/>
    </source>
</evidence>
<feature type="domain" description="DUF4378" evidence="1">
    <location>
        <begin position="22"/>
        <end position="172"/>
    </location>
</feature>
<dbReference type="AlphaFoldDB" id="S8CPG4"/>
<proteinExistence type="predicted"/>
<dbReference type="PANTHER" id="PTHR47212">
    <property type="entry name" value="ADHESIN-LIKE PROTEIN, PUTATIVE (DUF3741)-RELATED"/>
    <property type="match status" value="1"/>
</dbReference>
<protein>
    <recommendedName>
        <fullName evidence="1">DUF4378 domain-containing protein</fullName>
    </recommendedName>
</protein>
<dbReference type="Proteomes" id="UP000015453">
    <property type="component" value="Unassembled WGS sequence"/>
</dbReference>
<evidence type="ECO:0000259" key="1">
    <source>
        <dbReference type="Pfam" id="PF14309"/>
    </source>
</evidence>
<dbReference type="EMBL" id="AUSU01002302">
    <property type="protein sequence ID" value="EPS69069.1"/>
    <property type="molecule type" value="Genomic_DNA"/>
</dbReference>
<dbReference type="InterPro" id="IPR025486">
    <property type="entry name" value="DUF4378"/>
</dbReference>
<keyword evidence="3" id="KW-1185">Reference proteome</keyword>
<reference evidence="2 3" key="1">
    <citation type="journal article" date="2013" name="BMC Genomics">
        <title>The miniature genome of a carnivorous plant Genlisea aurea contains a low number of genes and short non-coding sequences.</title>
        <authorList>
            <person name="Leushkin E.V."/>
            <person name="Sutormin R.A."/>
            <person name="Nabieva E.R."/>
            <person name="Penin A.A."/>
            <person name="Kondrashov A.S."/>
            <person name="Logacheva M.D."/>
        </authorList>
    </citation>
    <scope>NUCLEOTIDE SEQUENCE [LARGE SCALE GENOMIC DNA]</scope>
</reference>
<organism evidence="2 3">
    <name type="scientific">Genlisea aurea</name>
    <dbReference type="NCBI Taxonomy" id="192259"/>
    <lineage>
        <taxon>Eukaryota</taxon>
        <taxon>Viridiplantae</taxon>
        <taxon>Streptophyta</taxon>
        <taxon>Embryophyta</taxon>
        <taxon>Tracheophyta</taxon>
        <taxon>Spermatophyta</taxon>
        <taxon>Magnoliopsida</taxon>
        <taxon>eudicotyledons</taxon>
        <taxon>Gunneridae</taxon>
        <taxon>Pentapetalae</taxon>
        <taxon>asterids</taxon>
        <taxon>lamiids</taxon>
        <taxon>Lamiales</taxon>
        <taxon>Lentibulariaceae</taxon>
        <taxon>Genlisea</taxon>
    </lineage>
</organism>
<dbReference type="OrthoDB" id="770239at2759"/>
<evidence type="ECO:0000313" key="2">
    <source>
        <dbReference type="EMBL" id="EPS69069.1"/>
    </source>
</evidence>
<feature type="non-terminal residue" evidence="2">
    <location>
        <position position="1"/>
    </location>
</feature>
<sequence length="174" mass="19913">GGGKDQAICTRISTEDVVESPFEYVEAVLLGSGLDWDDFQTRWLSSRQILDPNIFEEVETFSGQPRYDQKLLFDCANEALLDACGVHLGYRWWSGTTRKAKADSIPPPGSAELIEDVWKHVKWNLFVQAEGYSQDQLVEMDLVKKKWLDVQHVIELIGFEMEETIFDQLLEDVV</sequence>
<dbReference type="Pfam" id="PF14309">
    <property type="entry name" value="DUF4378"/>
    <property type="match status" value="1"/>
</dbReference>
<feature type="non-terminal residue" evidence="2">
    <location>
        <position position="174"/>
    </location>
</feature>
<name>S8CPG4_9LAMI</name>
<comment type="caution">
    <text evidence="2">The sequence shown here is derived from an EMBL/GenBank/DDBJ whole genome shotgun (WGS) entry which is preliminary data.</text>
</comment>
<dbReference type="PANTHER" id="PTHR47212:SF4">
    <property type="entry name" value="ADHESIN-LIKE PROTEIN, PUTATIVE (DUF3741)-RELATED"/>
    <property type="match status" value="1"/>
</dbReference>
<accession>S8CPG4</accession>
<gene>
    <name evidence="2" type="ORF">M569_05700</name>
</gene>